<reference evidence="1" key="1">
    <citation type="submission" date="2024-06" db="EMBL/GenBank/DDBJ databases">
        <authorList>
            <person name="Campbell A.G."/>
        </authorList>
    </citation>
    <scope>NUCLEOTIDE SEQUENCE</scope>
    <source>
        <strain evidence="1">EM17</strain>
    </source>
</reference>
<organism evidence="1 2">
    <name type="scientific">Methylobacterium brachiatum</name>
    <dbReference type="NCBI Taxonomy" id="269660"/>
    <lineage>
        <taxon>Bacteria</taxon>
        <taxon>Pseudomonadati</taxon>
        <taxon>Pseudomonadota</taxon>
        <taxon>Alphaproteobacteria</taxon>
        <taxon>Hyphomicrobiales</taxon>
        <taxon>Methylobacteriaceae</taxon>
        <taxon>Methylobacterium</taxon>
    </lineage>
</organism>
<dbReference type="RefSeq" id="WP_350381341.1">
    <property type="nucleotide sequence ID" value="NZ_JBELQF010000046.1"/>
</dbReference>
<dbReference type="EMBL" id="JBELQD010000067">
    <property type="protein sequence ID" value="MER2291958.1"/>
    <property type="molecule type" value="Genomic_DNA"/>
</dbReference>
<evidence type="ECO:0000313" key="1">
    <source>
        <dbReference type="EMBL" id="MER2291958.1"/>
    </source>
</evidence>
<evidence type="ECO:0008006" key="3">
    <source>
        <dbReference type="Google" id="ProtNLM"/>
    </source>
</evidence>
<protein>
    <recommendedName>
        <fullName evidence="3">DUF4384 domain-containing protein</fullName>
    </recommendedName>
</protein>
<proteinExistence type="predicted"/>
<sequence>MVLAFEDISHSCYSNTLSFQLSNGNIVFYPDTTEGTTIRGHQQPPEFEAGQANTFVLAIGSPTCRYKIAVQSLDIDGLHWRAKTIEPTNPVEISLNNIWKKLRDENISDANRSIFTAERKRLESEFNKQTEKYIEGLKRALTSKGYDADQPISSIHERRDSFSKTSASFRSDFRPSTNCFFGSGHINFSGDNPVMAYVANPPTESR</sequence>
<gene>
    <name evidence="1" type="ORF">ABS770_27255</name>
</gene>
<evidence type="ECO:0000313" key="2">
    <source>
        <dbReference type="Proteomes" id="UP001432995"/>
    </source>
</evidence>
<dbReference type="Proteomes" id="UP001432995">
    <property type="component" value="Unassembled WGS sequence"/>
</dbReference>
<keyword evidence="2" id="KW-1185">Reference proteome</keyword>
<comment type="caution">
    <text evidence="1">The sequence shown here is derived from an EMBL/GenBank/DDBJ whole genome shotgun (WGS) entry which is preliminary data.</text>
</comment>
<accession>A0ABV1RAT1</accession>
<name>A0ABV1RAT1_9HYPH</name>